<reference evidence="2 3" key="1">
    <citation type="submission" date="2017-12" db="EMBL/GenBank/DDBJ databases">
        <title>Phylogenetic diversity of female urinary microbiome.</title>
        <authorList>
            <person name="Thomas-White K."/>
            <person name="Wolfe A.J."/>
        </authorList>
    </citation>
    <scope>NUCLEOTIDE SEQUENCE [LARGE SCALE GENOMIC DNA]</scope>
    <source>
        <strain evidence="2 3">UMB0733</strain>
    </source>
</reference>
<comment type="caution">
    <text evidence="2">The sequence shown here is derived from an EMBL/GenBank/DDBJ whole genome shotgun (WGS) entry which is preliminary data.</text>
</comment>
<proteinExistence type="inferred from homology"/>
<dbReference type="PANTHER" id="PTHR18964:SF170">
    <property type="entry name" value="SUGAR KINASE"/>
    <property type="match status" value="1"/>
</dbReference>
<evidence type="ECO:0000313" key="3">
    <source>
        <dbReference type="Proteomes" id="UP000235073"/>
    </source>
</evidence>
<sequence length="214" mass="23256">MSSEEMTCYLSFDIAGTHIKYALMSASEEILEKNHVMSPKDLDDFWSAIDDIILTYRSQIQRVAFSAPDRVDIDNGIIYLGGVLTCLDDVHIKERIKENYDLPATVLNDGKAAALAKVWQGSLKGVSDGATIILGTGVGGGLVLNGKLRSGVHFQAGELSFILLNPANQSFDKMSGYLESAVGMIEKINQIIGNSDIKDGLIAFKAVQSKKQKQ</sequence>
<dbReference type="SUPFAM" id="SSF53067">
    <property type="entry name" value="Actin-like ATPase domain"/>
    <property type="match status" value="1"/>
</dbReference>
<evidence type="ECO:0000313" key="2">
    <source>
        <dbReference type="EMBL" id="PLA54627.1"/>
    </source>
</evidence>
<dbReference type="InterPro" id="IPR043129">
    <property type="entry name" value="ATPase_NBD"/>
</dbReference>
<dbReference type="InterPro" id="IPR000600">
    <property type="entry name" value="ROK"/>
</dbReference>
<dbReference type="Proteomes" id="UP000235073">
    <property type="component" value="Unassembled WGS sequence"/>
</dbReference>
<dbReference type="Gene3D" id="3.30.420.40">
    <property type="match status" value="2"/>
</dbReference>
<accession>A0A2I1YIB3</accession>
<dbReference type="AlphaFoldDB" id="A0A2I1YIB3"/>
<protein>
    <submittedName>
        <fullName evidence="2">ROK family protein</fullName>
    </submittedName>
</protein>
<evidence type="ECO:0000256" key="1">
    <source>
        <dbReference type="ARBA" id="ARBA00006479"/>
    </source>
</evidence>
<dbReference type="PANTHER" id="PTHR18964">
    <property type="entry name" value="ROK (REPRESSOR, ORF, KINASE) FAMILY"/>
    <property type="match status" value="1"/>
</dbReference>
<dbReference type="EMBL" id="PKIB01000001">
    <property type="protein sequence ID" value="PLA54627.1"/>
    <property type="molecule type" value="Genomic_DNA"/>
</dbReference>
<gene>
    <name evidence="2" type="ORF">CYK21_00455</name>
</gene>
<organism evidence="2 3">
    <name type="scientific">Streptococcus macedonicus</name>
    <name type="common">Streptococcus gallolyticus macedonicus</name>
    <dbReference type="NCBI Taxonomy" id="59310"/>
    <lineage>
        <taxon>Bacteria</taxon>
        <taxon>Bacillati</taxon>
        <taxon>Bacillota</taxon>
        <taxon>Bacilli</taxon>
        <taxon>Lactobacillales</taxon>
        <taxon>Streptococcaceae</taxon>
        <taxon>Streptococcus</taxon>
    </lineage>
</organism>
<dbReference type="Pfam" id="PF00480">
    <property type="entry name" value="ROK"/>
    <property type="match status" value="1"/>
</dbReference>
<comment type="similarity">
    <text evidence="1">Belongs to the ROK (NagC/XylR) family.</text>
</comment>
<name>A0A2I1YIB3_STRMC</name>